<feature type="domain" description="GP-PDE" evidence="1">
    <location>
        <begin position="4"/>
        <end position="291"/>
    </location>
</feature>
<accession>A0ABW3T0M2</accession>
<reference evidence="3" key="1">
    <citation type="journal article" date="2019" name="Int. J. Syst. Evol. Microbiol.">
        <title>The Global Catalogue of Microorganisms (GCM) 10K type strain sequencing project: providing services to taxonomists for standard genome sequencing and annotation.</title>
        <authorList>
            <consortium name="The Broad Institute Genomics Platform"/>
            <consortium name="The Broad Institute Genome Sequencing Center for Infectious Disease"/>
            <person name="Wu L."/>
            <person name="Ma J."/>
        </authorList>
    </citation>
    <scope>NUCLEOTIDE SEQUENCE [LARGE SCALE GENOMIC DNA]</scope>
    <source>
        <strain evidence="3">CCUG 55074</strain>
    </source>
</reference>
<evidence type="ECO:0000259" key="1">
    <source>
        <dbReference type="PROSITE" id="PS51704"/>
    </source>
</evidence>
<proteinExistence type="predicted"/>
<dbReference type="SUPFAM" id="SSF51695">
    <property type="entry name" value="PLC-like phosphodiesterases"/>
    <property type="match status" value="1"/>
</dbReference>
<dbReference type="PANTHER" id="PTHR46211">
    <property type="entry name" value="GLYCEROPHOSPHORYL DIESTER PHOSPHODIESTERASE"/>
    <property type="match status" value="1"/>
</dbReference>
<comment type="caution">
    <text evidence="2">The sequence shown here is derived from an EMBL/GenBank/DDBJ whole genome shotgun (WGS) entry which is preliminary data.</text>
</comment>
<dbReference type="PANTHER" id="PTHR46211:SF14">
    <property type="entry name" value="GLYCEROPHOSPHODIESTER PHOSPHODIESTERASE"/>
    <property type="match status" value="1"/>
</dbReference>
<dbReference type="EMBL" id="JBHTLQ010000006">
    <property type="protein sequence ID" value="MFD1189792.1"/>
    <property type="molecule type" value="Genomic_DNA"/>
</dbReference>
<evidence type="ECO:0000313" key="2">
    <source>
        <dbReference type="EMBL" id="MFD1189792.1"/>
    </source>
</evidence>
<name>A0ABW3T0M2_9CAUL</name>
<sequence>MPEPMIIAGACGYGLWPTNSLEGARGCLEAPVAGIEIDVHLTADGHVVAHHDYRIAAAASRLNGAFLETPGPLLRDATLAELRAYDLGRLKPDSRELRRYPHKQGLDGVVMPTLPELLDLLAQAPGPKRWIFVEIKTDPAGYAESADPRALTDAVLRDLDRAGWADRTKIIAFDWSILRDLKARRPEILTAHLTVPDAMKPQVRLNADGASPWTDGCDPKDFGGSEAAAIAAHGGREWSPHISDVTLERVADAKAHGLAVGVWGVSKPEDFAVMTAMGADVLTVSGPAWSA</sequence>
<dbReference type="InterPro" id="IPR030395">
    <property type="entry name" value="GP_PDE_dom"/>
</dbReference>
<dbReference type="Proteomes" id="UP001597216">
    <property type="component" value="Unassembled WGS sequence"/>
</dbReference>
<keyword evidence="3" id="KW-1185">Reference proteome</keyword>
<organism evidence="2 3">
    <name type="scientific">Phenylobacterium conjunctum</name>
    <dbReference type="NCBI Taxonomy" id="1298959"/>
    <lineage>
        <taxon>Bacteria</taxon>
        <taxon>Pseudomonadati</taxon>
        <taxon>Pseudomonadota</taxon>
        <taxon>Alphaproteobacteria</taxon>
        <taxon>Caulobacterales</taxon>
        <taxon>Caulobacteraceae</taxon>
        <taxon>Phenylobacterium</taxon>
    </lineage>
</organism>
<evidence type="ECO:0000313" key="3">
    <source>
        <dbReference type="Proteomes" id="UP001597216"/>
    </source>
</evidence>
<dbReference type="RefSeq" id="WP_377352739.1">
    <property type="nucleotide sequence ID" value="NZ_JBHTLQ010000006.1"/>
</dbReference>
<dbReference type="Pfam" id="PF03009">
    <property type="entry name" value="GDPD"/>
    <property type="match status" value="1"/>
</dbReference>
<protein>
    <submittedName>
        <fullName evidence="2">Glycerophosphodiester phosphodiesterase family protein</fullName>
    </submittedName>
</protein>
<gene>
    <name evidence="2" type="ORF">ACFQ27_04310</name>
</gene>
<dbReference type="PROSITE" id="PS51704">
    <property type="entry name" value="GP_PDE"/>
    <property type="match status" value="1"/>
</dbReference>
<dbReference type="InterPro" id="IPR017946">
    <property type="entry name" value="PLC-like_Pdiesterase_TIM-brl"/>
</dbReference>
<dbReference type="Gene3D" id="3.20.20.190">
    <property type="entry name" value="Phosphatidylinositol (PI) phosphodiesterase"/>
    <property type="match status" value="1"/>
</dbReference>